<evidence type="ECO:0000256" key="5">
    <source>
        <dbReference type="ARBA" id="ARBA00022840"/>
    </source>
</evidence>
<dbReference type="SUPFAM" id="SSF53244">
    <property type="entry name" value="MurD-like peptide ligases, peptide-binding domain"/>
    <property type="match status" value="1"/>
</dbReference>
<proteinExistence type="inferred from homology"/>
<evidence type="ECO:0000256" key="1">
    <source>
        <dbReference type="ARBA" id="ARBA00008276"/>
    </source>
</evidence>
<evidence type="ECO:0000256" key="6">
    <source>
        <dbReference type="ARBA" id="ARBA00022842"/>
    </source>
</evidence>
<evidence type="ECO:0000256" key="4">
    <source>
        <dbReference type="ARBA" id="ARBA00022741"/>
    </source>
</evidence>
<comment type="similarity">
    <text evidence="1">Belongs to the folylpolyglutamate synthase family.</text>
</comment>
<dbReference type="GO" id="GO:0004326">
    <property type="term" value="F:tetrahydrofolylpolyglutamate synthase activity"/>
    <property type="evidence" value="ECO:0007669"/>
    <property type="project" value="InterPro"/>
</dbReference>
<dbReference type="InterPro" id="IPR036565">
    <property type="entry name" value="Mur-like_cat_sf"/>
</dbReference>
<dbReference type="GO" id="GO:0005737">
    <property type="term" value="C:cytoplasm"/>
    <property type="evidence" value="ECO:0007669"/>
    <property type="project" value="TreeGrafter"/>
</dbReference>
<evidence type="ECO:0000256" key="2">
    <source>
        <dbReference type="ARBA" id="ARBA00022598"/>
    </source>
</evidence>
<dbReference type="GO" id="GO:0008841">
    <property type="term" value="F:dihydrofolate synthase activity"/>
    <property type="evidence" value="ECO:0007669"/>
    <property type="project" value="TreeGrafter"/>
</dbReference>
<evidence type="ECO:0000259" key="7">
    <source>
        <dbReference type="Pfam" id="PF08245"/>
    </source>
</evidence>
<dbReference type="Gene3D" id="3.90.190.20">
    <property type="entry name" value="Mur ligase, C-terminal domain"/>
    <property type="match status" value="1"/>
</dbReference>
<dbReference type="RefSeq" id="WP_100791312.1">
    <property type="nucleotide sequence ID" value="NZ_NPDQ01000006.1"/>
</dbReference>
<dbReference type="InterPro" id="IPR001645">
    <property type="entry name" value="Folylpolyglutamate_synth"/>
</dbReference>
<dbReference type="GO" id="GO:0046872">
    <property type="term" value="F:metal ion binding"/>
    <property type="evidence" value="ECO:0007669"/>
    <property type="project" value="UniProtKB-KW"/>
</dbReference>
<reference evidence="8" key="1">
    <citation type="journal article" date="2019" name="PLoS Negl. Trop. Dis.">
        <title>Revisiting the worldwide diversity of Leptospira species in the environment.</title>
        <authorList>
            <person name="Vincent A.T."/>
            <person name="Schiettekatte O."/>
            <person name="Bourhy P."/>
            <person name="Veyrier F.J."/>
            <person name="Picardeau M."/>
        </authorList>
    </citation>
    <scope>NUCLEOTIDE SEQUENCE [LARGE SCALE GENOMIC DNA]</scope>
    <source>
        <strain evidence="8">201800277</strain>
    </source>
</reference>
<evidence type="ECO:0000313" key="9">
    <source>
        <dbReference type="Proteomes" id="UP000297891"/>
    </source>
</evidence>
<dbReference type="Gene3D" id="3.40.1190.10">
    <property type="entry name" value="Mur-like, catalytic domain"/>
    <property type="match status" value="1"/>
</dbReference>
<comment type="caution">
    <text evidence="8">The sequence shown here is derived from an EMBL/GenBank/DDBJ whole genome shotgun (WGS) entry which is preliminary data.</text>
</comment>
<keyword evidence="2" id="KW-0436">Ligase</keyword>
<protein>
    <submittedName>
        <fullName evidence="8">Bifunctional folylpolyglutamate synthase/dihydrofolate synthase</fullName>
    </submittedName>
</protein>
<dbReference type="PANTHER" id="PTHR11136">
    <property type="entry name" value="FOLYLPOLYGLUTAMATE SYNTHASE-RELATED"/>
    <property type="match status" value="1"/>
</dbReference>
<dbReference type="OrthoDB" id="9809356at2"/>
<accession>A0A2M9XZ88</accession>
<organism evidence="8 9">
    <name type="scientific">Leptospira brenneri</name>
    <dbReference type="NCBI Taxonomy" id="2023182"/>
    <lineage>
        <taxon>Bacteria</taxon>
        <taxon>Pseudomonadati</taxon>
        <taxon>Spirochaetota</taxon>
        <taxon>Spirochaetia</taxon>
        <taxon>Leptospirales</taxon>
        <taxon>Leptospiraceae</taxon>
        <taxon>Leptospira</taxon>
    </lineage>
</organism>
<gene>
    <name evidence="8" type="ORF">EHQ30_09870</name>
</gene>
<feature type="domain" description="Mur ligase central" evidence="7">
    <location>
        <begin position="51"/>
        <end position="207"/>
    </location>
</feature>
<keyword evidence="6" id="KW-0460">Magnesium</keyword>
<keyword evidence="9" id="KW-1185">Reference proteome</keyword>
<dbReference type="AlphaFoldDB" id="A0A2M9XZ88"/>
<dbReference type="SUPFAM" id="SSF53623">
    <property type="entry name" value="MurD-like peptide ligases, catalytic domain"/>
    <property type="match status" value="1"/>
</dbReference>
<dbReference type="InterPro" id="IPR013221">
    <property type="entry name" value="Mur_ligase_cen"/>
</dbReference>
<evidence type="ECO:0000313" key="8">
    <source>
        <dbReference type="EMBL" id="TGK96873.1"/>
    </source>
</evidence>
<name>A0A2M9XZ88_9LEPT</name>
<dbReference type="GO" id="GO:0005524">
    <property type="term" value="F:ATP binding"/>
    <property type="evidence" value="ECO:0007669"/>
    <property type="project" value="UniProtKB-KW"/>
</dbReference>
<keyword evidence="5" id="KW-0067">ATP-binding</keyword>
<evidence type="ECO:0000256" key="3">
    <source>
        <dbReference type="ARBA" id="ARBA00022723"/>
    </source>
</evidence>
<keyword evidence="3" id="KW-0479">Metal-binding</keyword>
<dbReference type="Pfam" id="PF08245">
    <property type="entry name" value="Mur_ligase_M"/>
    <property type="match status" value="1"/>
</dbReference>
<dbReference type="PANTHER" id="PTHR11136:SF0">
    <property type="entry name" value="DIHYDROFOLATE SYNTHETASE-RELATED"/>
    <property type="match status" value="1"/>
</dbReference>
<dbReference type="Proteomes" id="UP000297891">
    <property type="component" value="Unassembled WGS sequence"/>
</dbReference>
<sequence length="399" mass="45272">MQFLNFLHSLQNIEKTRNFNVFKEYSLEGLSKLFLSLSSKHKVHKPIRISVVGTNGKGSTSHYLASLLSTLGYKTGLYTSPHLLTPLERFQIFKEGKPELSNQDEVEAFFQRTILPDLKEFESLSYFEFLTVFSYLYFSFQKTEFEIWEAGLGGRLDATKLVHADYVVLTKIGIDHSEILGDTKEKICQEKLGILTDVCRQLVAMDPEDLSLKKEIESFPKIKIPVQILPTEKKPTYLETNFLFAKETLGSFLPGLRPRLNSISWESVGRPRGRMEVLHTSPEIVFDPAHNPEAIATTTREFSLTHDSFSIVLGSLPDKDREGILRVLEGLPLQSLYLWEGAGFGTFPEPPEVLRPRTTRVHSEENLKGLFQGRSPVLVLGSFRLYGIVANLIQNTINM</sequence>
<dbReference type="EMBL" id="RQFP01000001">
    <property type="protein sequence ID" value="TGK96873.1"/>
    <property type="molecule type" value="Genomic_DNA"/>
</dbReference>
<dbReference type="NCBIfam" id="TIGR01499">
    <property type="entry name" value="folC"/>
    <property type="match status" value="1"/>
</dbReference>
<keyword evidence="4" id="KW-0547">Nucleotide-binding</keyword>
<dbReference type="InterPro" id="IPR036615">
    <property type="entry name" value="Mur_ligase_C_dom_sf"/>
</dbReference>